<evidence type="ECO:0000313" key="2">
    <source>
        <dbReference type="EMBL" id="GIN61342.1"/>
    </source>
</evidence>
<keyword evidence="3" id="KW-1185">Reference proteome</keyword>
<dbReference type="InterPro" id="IPR036249">
    <property type="entry name" value="Thioredoxin-like_sf"/>
</dbReference>
<evidence type="ECO:0000313" key="3">
    <source>
        <dbReference type="Proteomes" id="UP000682111"/>
    </source>
</evidence>
<accession>A0A920BTJ9</accession>
<dbReference type="SUPFAM" id="SSF52833">
    <property type="entry name" value="Thioredoxin-like"/>
    <property type="match status" value="1"/>
</dbReference>
<dbReference type="EMBL" id="BORC01000002">
    <property type="protein sequence ID" value="GIN61342.1"/>
    <property type="molecule type" value="Genomic_DNA"/>
</dbReference>
<name>A0A920BTJ9_9BACI</name>
<dbReference type="RefSeq" id="WP_212933404.1">
    <property type="nucleotide sequence ID" value="NZ_BORC01000002.1"/>
</dbReference>
<dbReference type="AlphaFoldDB" id="A0A920BTJ9"/>
<organism evidence="2 3">
    <name type="scientific">Robertmurraya siralis</name>
    <dbReference type="NCBI Taxonomy" id="77777"/>
    <lineage>
        <taxon>Bacteria</taxon>
        <taxon>Bacillati</taxon>
        <taxon>Bacillota</taxon>
        <taxon>Bacilli</taxon>
        <taxon>Bacillales</taxon>
        <taxon>Bacillaceae</taxon>
        <taxon>Robertmurraya</taxon>
    </lineage>
</organism>
<dbReference type="GO" id="GO:0045454">
    <property type="term" value="P:cell redox homeostasis"/>
    <property type="evidence" value="ECO:0007669"/>
    <property type="project" value="TreeGrafter"/>
</dbReference>
<dbReference type="PROSITE" id="PS51354">
    <property type="entry name" value="GLUTAREDOXIN_2"/>
    <property type="match status" value="1"/>
</dbReference>
<dbReference type="PANTHER" id="PTHR34386">
    <property type="entry name" value="GLUTAREDOXIN"/>
    <property type="match status" value="1"/>
</dbReference>
<dbReference type="PANTHER" id="PTHR34386:SF1">
    <property type="entry name" value="GLUTAREDOXIN-LIKE PROTEIN NRDH"/>
    <property type="match status" value="1"/>
</dbReference>
<dbReference type="InterPro" id="IPR002109">
    <property type="entry name" value="Glutaredoxin"/>
</dbReference>
<protein>
    <submittedName>
        <fullName evidence="2">NrdH-redoxin</fullName>
    </submittedName>
</protein>
<dbReference type="CDD" id="cd02976">
    <property type="entry name" value="NrdH"/>
    <property type="match status" value="1"/>
</dbReference>
<dbReference type="Pfam" id="PF00462">
    <property type="entry name" value="Glutaredoxin"/>
    <property type="match status" value="1"/>
</dbReference>
<reference evidence="2" key="1">
    <citation type="submission" date="2021-03" db="EMBL/GenBank/DDBJ databases">
        <title>Antimicrobial resistance genes in bacteria isolated from Japanese honey, and their potential for conferring macrolide and lincosamide resistance in the American foulbrood pathogen Paenibacillus larvae.</title>
        <authorList>
            <person name="Okamoto M."/>
            <person name="Kumagai M."/>
            <person name="Kanamori H."/>
            <person name="Takamatsu D."/>
        </authorList>
    </citation>
    <scope>NUCLEOTIDE SEQUENCE</scope>
    <source>
        <strain evidence="2">J27TS8</strain>
    </source>
</reference>
<gene>
    <name evidence="2" type="ORF">J27TS8_13350</name>
</gene>
<proteinExistence type="predicted"/>
<dbReference type="Proteomes" id="UP000682111">
    <property type="component" value="Unassembled WGS sequence"/>
</dbReference>
<comment type="caution">
    <text evidence="2">The sequence shown here is derived from an EMBL/GenBank/DDBJ whole genome shotgun (WGS) entry which is preliminary data.</text>
</comment>
<dbReference type="GO" id="GO:0009055">
    <property type="term" value="F:electron transfer activity"/>
    <property type="evidence" value="ECO:0007669"/>
    <property type="project" value="TreeGrafter"/>
</dbReference>
<dbReference type="Gene3D" id="3.40.30.10">
    <property type="entry name" value="Glutaredoxin"/>
    <property type="match status" value="1"/>
</dbReference>
<evidence type="ECO:0000259" key="1">
    <source>
        <dbReference type="Pfam" id="PF00462"/>
    </source>
</evidence>
<dbReference type="InterPro" id="IPR051548">
    <property type="entry name" value="Grx-like_ET"/>
</dbReference>
<feature type="domain" description="Glutaredoxin" evidence="1">
    <location>
        <begin position="4"/>
        <end position="61"/>
    </location>
</feature>
<sequence length="80" mass="9217">MTKITIYTQPDCPSCEIAKLFLQEYGFTFELKDIKKDSKARNDLINKYQSYSTPTFVINNDTVITGFEIDRLKKALAIES</sequence>